<reference evidence="1" key="1">
    <citation type="journal article" date="1998" name="Avian Pathol.">
        <title>Molecular characterization of a plasmid isolated from Riemerella anatipestifer.</title>
        <authorList>
            <person name="Chang C.-F."/>
            <person name="Hung P.-E."/>
            <person name="Chang Y.-F."/>
        </authorList>
    </citation>
    <scope>NUCLEOTIDE SEQUENCE</scope>
    <source>
        <strain evidence="1">10</strain>
        <plasmid evidence="1">pCFC1</plasmid>
    </source>
</reference>
<dbReference type="EMBL" id="AF048718">
    <property type="protein sequence ID" value="AAC27556.1"/>
    <property type="molecule type" value="Genomic_DNA"/>
</dbReference>
<keyword evidence="1" id="KW-0614">Plasmid</keyword>
<dbReference type="AlphaFoldDB" id="O85174"/>
<evidence type="ECO:0000313" key="1">
    <source>
        <dbReference type="EMBL" id="AAC27556.1"/>
    </source>
</evidence>
<dbReference type="RefSeq" id="WP_010891142.1">
    <property type="nucleotide sequence ID" value="NC_002111.1"/>
</dbReference>
<proteinExistence type="predicted"/>
<reference evidence="2" key="3">
    <citation type="submission" date="2022-10" db="EMBL/GenBank/DDBJ databases">
        <title>Sifting through the core-genome to identify putative cross-protective antigens against Riemerella anatipestifer.</title>
        <authorList>
            <person name="Zheng X."/>
            <person name="Zhang W."/>
        </authorList>
    </citation>
    <scope>NUCLEOTIDE SEQUENCE</scope>
    <source>
        <strain evidence="2">ZWRA178</strain>
    </source>
</reference>
<gene>
    <name evidence="2" type="ORF">OKE68_11560</name>
</gene>
<name>O85174_RIEAN</name>
<dbReference type="Proteomes" id="UP001207440">
    <property type="component" value="Unassembled WGS sequence"/>
</dbReference>
<accession>O85174</accession>
<dbReference type="Gene3D" id="1.10.10.10">
    <property type="entry name" value="Winged helix-like DNA-binding domain superfamily/Winged helix DNA-binding domain"/>
    <property type="match status" value="1"/>
</dbReference>
<dbReference type="InterPro" id="IPR036388">
    <property type="entry name" value="WH-like_DNA-bd_sf"/>
</dbReference>
<evidence type="ECO:0000313" key="2">
    <source>
        <dbReference type="EMBL" id="MCW0524938.1"/>
    </source>
</evidence>
<dbReference type="EMBL" id="JAOZYT010000133">
    <property type="protein sequence ID" value="MCW0524938.1"/>
    <property type="molecule type" value="Genomic_DNA"/>
</dbReference>
<reference evidence="1" key="2">
    <citation type="submission" date="1998-02" db="EMBL/GenBank/DDBJ databases">
        <authorList>
            <person name="Chang C.-F."/>
            <person name="Hung P.-E."/>
            <person name="Chang Y.-F."/>
        </authorList>
    </citation>
    <scope>NUCLEOTIDE SEQUENCE</scope>
    <source>
        <strain evidence="1">10</strain>
        <plasmid evidence="1">pCFC1</plasmid>
    </source>
</reference>
<protein>
    <submittedName>
        <fullName evidence="2">HTH domain-containing protein</fullName>
    </submittedName>
    <submittedName>
        <fullName evidence="1">Replication protein 2</fullName>
    </submittedName>
</protein>
<sequence>MKKYTTKEIAKLFGVSERTVQRQIATLSDNISNTDNKGFSIPEDVVIFLASRHKYDISTTSNDTKQQDKDEEFPHIEYFTEEEYQEFKKRITEYPFLKEQIKLSNEHLESLKTQIEYFRLSYNKQLDIHEKLIGAFRERNFIEAKEKGLNKT</sequence>
<organism evidence="1">
    <name type="scientific">Riemerella anatipestifer</name>
    <name type="common">Moraxella anatipestifer</name>
    <dbReference type="NCBI Taxonomy" id="34085"/>
    <lineage>
        <taxon>Bacteria</taxon>
        <taxon>Pseudomonadati</taxon>
        <taxon>Bacteroidota</taxon>
        <taxon>Flavobacteriia</taxon>
        <taxon>Flavobacteriales</taxon>
        <taxon>Weeksellaceae</taxon>
        <taxon>Riemerella</taxon>
    </lineage>
</organism>
<geneLocation type="plasmid" evidence="1">
    <name>pCFC1</name>
</geneLocation>